<evidence type="ECO:0008006" key="3">
    <source>
        <dbReference type="Google" id="ProtNLM"/>
    </source>
</evidence>
<protein>
    <recommendedName>
        <fullName evidence="3">Triosephosphate isomerase</fullName>
    </recommendedName>
</protein>
<comment type="caution">
    <text evidence="2">The sequence shown here is derived from an EMBL/GenBank/DDBJ whole genome shotgun (WGS) entry which is preliminary data.</text>
</comment>
<dbReference type="InterPro" id="IPR035990">
    <property type="entry name" value="TIM_sf"/>
</dbReference>
<organism evidence="2">
    <name type="scientific">marine sediment metagenome</name>
    <dbReference type="NCBI Taxonomy" id="412755"/>
    <lineage>
        <taxon>unclassified sequences</taxon>
        <taxon>metagenomes</taxon>
        <taxon>ecological metagenomes</taxon>
    </lineage>
</organism>
<dbReference type="NCBIfam" id="TIGR00419">
    <property type="entry name" value="tim"/>
    <property type="match status" value="1"/>
</dbReference>
<dbReference type="InterPro" id="IPR000652">
    <property type="entry name" value="Triosephosphate_isomerase"/>
</dbReference>
<dbReference type="PANTHER" id="PTHR21139:SF42">
    <property type="entry name" value="TRIOSEPHOSPHATE ISOMERASE"/>
    <property type="match status" value="1"/>
</dbReference>
<reference evidence="2" key="1">
    <citation type="journal article" date="2014" name="Front. Microbiol.">
        <title>High frequency of phylogenetically diverse reductive dehalogenase-homologous genes in deep subseafloor sedimentary metagenomes.</title>
        <authorList>
            <person name="Kawai M."/>
            <person name="Futagami T."/>
            <person name="Toyoda A."/>
            <person name="Takaki Y."/>
            <person name="Nishi S."/>
            <person name="Hori S."/>
            <person name="Arai W."/>
            <person name="Tsubouchi T."/>
            <person name="Morono Y."/>
            <person name="Uchiyama I."/>
            <person name="Ito T."/>
            <person name="Fujiyama A."/>
            <person name="Inagaki F."/>
            <person name="Takami H."/>
        </authorList>
    </citation>
    <scope>NUCLEOTIDE SEQUENCE</scope>
    <source>
        <strain evidence="2">Expedition CK06-06</strain>
    </source>
</reference>
<evidence type="ECO:0000256" key="1">
    <source>
        <dbReference type="ARBA" id="ARBA00023235"/>
    </source>
</evidence>
<evidence type="ECO:0000313" key="2">
    <source>
        <dbReference type="EMBL" id="GAF84865.1"/>
    </source>
</evidence>
<gene>
    <name evidence="2" type="ORF">S01H1_07040</name>
</gene>
<dbReference type="SUPFAM" id="SSF51351">
    <property type="entry name" value="Triosephosphate isomerase (TIM)"/>
    <property type="match status" value="1"/>
</dbReference>
<dbReference type="GO" id="GO:0006096">
    <property type="term" value="P:glycolytic process"/>
    <property type="evidence" value="ECO:0007669"/>
    <property type="project" value="TreeGrafter"/>
</dbReference>
<dbReference type="PANTHER" id="PTHR21139">
    <property type="entry name" value="TRIOSEPHOSPHATE ISOMERASE"/>
    <property type="match status" value="1"/>
</dbReference>
<dbReference type="GO" id="GO:0005829">
    <property type="term" value="C:cytosol"/>
    <property type="evidence" value="ECO:0007669"/>
    <property type="project" value="TreeGrafter"/>
</dbReference>
<dbReference type="GO" id="GO:0019563">
    <property type="term" value="P:glycerol catabolic process"/>
    <property type="evidence" value="ECO:0007669"/>
    <property type="project" value="TreeGrafter"/>
</dbReference>
<dbReference type="GO" id="GO:0046166">
    <property type="term" value="P:glyceraldehyde-3-phosphate biosynthetic process"/>
    <property type="evidence" value="ECO:0007669"/>
    <property type="project" value="TreeGrafter"/>
</dbReference>
<dbReference type="Pfam" id="PF00121">
    <property type="entry name" value="TIM"/>
    <property type="match status" value="1"/>
</dbReference>
<name>X0U8N8_9ZZZZ</name>
<dbReference type="Gene3D" id="3.20.20.70">
    <property type="entry name" value="Aldolase class I"/>
    <property type="match status" value="1"/>
</dbReference>
<dbReference type="InterPro" id="IPR013785">
    <property type="entry name" value="Aldolase_TIM"/>
</dbReference>
<dbReference type="GO" id="GO:0004807">
    <property type="term" value="F:triose-phosphate isomerase activity"/>
    <property type="evidence" value="ECO:0007669"/>
    <property type="project" value="InterPro"/>
</dbReference>
<keyword evidence="1" id="KW-0413">Isomerase</keyword>
<sequence length="269" mass="30487">MITFRKMITGANWKIYKKTCSEVREFVKELKNNIDKFQTDLIDAYILPDPICLQSLIDELGDYPISYGTQDIFWEDSGSYTGEISPLILKDLGCQYVFIGHSERRKYFGETDITINKKIHACYRNNIFPILLIGESAEERQKNITLDVLREQLQAGLAGIPPEFLPDMALVYEPVWAIGQKDSASLKIIEESHLVVRELLSSLYNPDISNSTRILYGGSVNTKNGSEIIKIPDVDGLAITRGALDANNFADFIRMTEAEAKKRFGIKDY</sequence>
<dbReference type="EMBL" id="BARS01003631">
    <property type="protein sequence ID" value="GAF84865.1"/>
    <property type="molecule type" value="Genomic_DNA"/>
</dbReference>
<dbReference type="CDD" id="cd00311">
    <property type="entry name" value="TIM"/>
    <property type="match status" value="1"/>
</dbReference>
<dbReference type="AlphaFoldDB" id="X0U8N8"/>
<accession>X0U8N8</accession>
<proteinExistence type="predicted"/>
<dbReference type="GO" id="GO:0006094">
    <property type="term" value="P:gluconeogenesis"/>
    <property type="evidence" value="ECO:0007669"/>
    <property type="project" value="TreeGrafter"/>
</dbReference>
<dbReference type="PROSITE" id="PS51440">
    <property type="entry name" value="TIM_2"/>
    <property type="match status" value="1"/>
</dbReference>